<feature type="non-terminal residue" evidence="1">
    <location>
        <position position="40"/>
    </location>
</feature>
<proteinExistence type="predicted"/>
<keyword evidence="2" id="KW-1185">Reference proteome</keyword>
<evidence type="ECO:0000313" key="1">
    <source>
        <dbReference type="EMBL" id="CAG8814661.1"/>
    </source>
</evidence>
<dbReference type="Proteomes" id="UP000789396">
    <property type="component" value="Unassembled WGS sequence"/>
</dbReference>
<dbReference type="AlphaFoldDB" id="A0A9N9K8P8"/>
<organism evidence="1 2">
    <name type="scientific">Racocetra fulgida</name>
    <dbReference type="NCBI Taxonomy" id="60492"/>
    <lineage>
        <taxon>Eukaryota</taxon>
        <taxon>Fungi</taxon>
        <taxon>Fungi incertae sedis</taxon>
        <taxon>Mucoromycota</taxon>
        <taxon>Glomeromycotina</taxon>
        <taxon>Glomeromycetes</taxon>
        <taxon>Diversisporales</taxon>
        <taxon>Gigasporaceae</taxon>
        <taxon>Racocetra</taxon>
    </lineage>
</organism>
<feature type="non-terminal residue" evidence="1">
    <location>
        <position position="1"/>
    </location>
</feature>
<sequence length="40" mass="4507">NNLSSFFNLNFNGIYNPNSLQNLKFVNELVSIVNNQGFDG</sequence>
<reference evidence="1" key="1">
    <citation type="submission" date="2021-06" db="EMBL/GenBank/DDBJ databases">
        <authorList>
            <person name="Kallberg Y."/>
            <person name="Tangrot J."/>
            <person name="Rosling A."/>
        </authorList>
    </citation>
    <scope>NUCLEOTIDE SEQUENCE</scope>
    <source>
        <strain evidence="1">IN212</strain>
    </source>
</reference>
<comment type="caution">
    <text evidence="1">The sequence shown here is derived from an EMBL/GenBank/DDBJ whole genome shotgun (WGS) entry which is preliminary data.</text>
</comment>
<dbReference type="EMBL" id="CAJVPZ010090152">
    <property type="protein sequence ID" value="CAG8814661.1"/>
    <property type="molecule type" value="Genomic_DNA"/>
</dbReference>
<gene>
    <name evidence="1" type="ORF">RFULGI_LOCUS19124</name>
</gene>
<protein>
    <submittedName>
        <fullName evidence="1">9925_t:CDS:1</fullName>
    </submittedName>
</protein>
<accession>A0A9N9K8P8</accession>
<evidence type="ECO:0000313" key="2">
    <source>
        <dbReference type="Proteomes" id="UP000789396"/>
    </source>
</evidence>
<name>A0A9N9K8P8_9GLOM</name>